<evidence type="ECO:0000313" key="10">
    <source>
        <dbReference type="Proteomes" id="UP001153069"/>
    </source>
</evidence>
<accession>A0A9N8E0U2</accession>
<keyword evidence="3" id="KW-0489">Methyltransferase</keyword>
<keyword evidence="4" id="KW-0808">Transferase</keyword>
<gene>
    <name evidence="9" type="ORF">SEMRO_395_G134020.1</name>
</gene>
<dbReference type="PANTHER" id="PTHR23417:SF21">
    <property type="entry name" value="TRNA (GUANINE-N(7)-)-METHYLTRANSFERASE"/>
    <property type="match status" value="1"/>
</dbReference>
<feature type="compositionally biased region" description="Basic and acidic residues" evidence="7">
    <location>
        <begin position="359"/>
        <end position="370"/>
    </location>
</feature>
<feature type="signal peptide" evidence="8">
    <location>
        <begin position="1"/>
        <end position="17"/>
    </location>
</feature>
<dbReference type="EC" id="2.1.1.33" evidence="2"/>
<reference evidence="9" key="1">
    <citation type="submission" date="2020-06" db="EMBL/GenBank/DDBJ databases">
        <authorList>
            <consortium name="Plant Systems Biology data submission"/>
        </authorList>
    </citation>
    <scope>NUCLEOTIDE SEQUENCE</scope>
    <source>
        <strain evidence="9">D6</strain>
    </source>
</reference>
<keyword evidence="10" id="KW-1185">Reference proteome</keyword>
<dbReference type="GO" id="GO:0043527">
    <property type="term" value="C:tRNA methyltransferase complex"/>
    <property type="evidence" value="ECO:0007669"/>
    <property type="project" value="TreeGrafter"/>
</dbReference>
<sequence length="657" mass="73279">MWIVTCILLLLAGNGRAFWIPHHQILPFTRLGSTSLETILELDPHQVLKSDTLHNIQQLVDQRGEARWEGNYPQADTLKEQILQVSLPQGVVLSLEDIPRTKGGGSHWKLHYQVATTTSREKKLSVLQLAHAALGLAVSCSQTMTPLQEKQQQLDRLVHQAKTLLRQWKSIHEQRNLTIMESSANSPRLSNNPHLEQENSQAWQSIFVHKLHHDNDDNDADYITGWSTVETTLRGRKAADAVFWFAMAGVSDAELYDLLSDVCIKELRRFGTKPTCRAKDILQIMDRFAASGVHSSASRQLEHVAKECLQTKDDEGEPDELLLDLHSDRCLLLLWKFSSRQKKQQFFLQLARKHWETQQSDPEHVTRDTLHGGLSPMLERNVPETSKEDDTVVWDERFADPTRPLVIDVGCGMGLSLLGLASLGQADGIDPTIQSNVECDSLPAVLYDDCNFLGVDLSGLTIGYAQGIAERWGLGDRLHWEVDSAEALLQCVIDSYPGPVLLCLIQFPTPYRLPTTQSGGNAQLPTSALDGFMASPSLLKLIHQVLSKECTTHGKHGVGHLILQSNCEDVALWMHDAATTECGFQAMPMLHPVQAAKTDDLPQRTQNWIDMGGARAVGSTWSAVPLLPRKGSTETEVACRINRTPIHRCVLTPRLEL</sequence>
<dbReference type="AlphaFoldDB" id="A0A9N8E0U2"/>
<dbReference type="GO" id="GO:0008176">
    <property type="term" value="F:tRNA (guanine(46)-N7)-methyltransferase activity"/>
    <property type="evidence" value="ECO:0007669"/>
    <property type="project" value="UniProtKB-EC"/>
</dbReference>
<protein>
    <recommendedName>
        <fullName evidence="2">tRNA (guanine(46)-N(7))-methyltransferase</fullName>
        <ecNumber evidence="2">2.1.1.33</ecNumber>
    </recommendedName>
</protein>
<organism evidence="9 10">
    <name type="scientific">Seminavis robusta</name>
    <dbReference type="NCBI Taxonomy" id="568900"/>
    <lineage>
        <taxon>Eukaryota</taxon>
        <taxon>Sar</taxon>
        <taxon>Stramenopiles</taxon>
        <taxon>Ochrophyta</taxon>
        <taxon>Bacillariophyta</taxon>
        <taxon>Bacillariophyceae</taxon>
        <taxon>Bacillariophycidae</taxon>
        <taxon>Naviculales</taxon>
        <taxon>Naviculaceae</taxon>
        <taxon>Seminavis</taxon>
    </lineage>
</organism>
<name>A0A9N8E0U2_9STRA</name>
<keyword evidence="8" id="KW-0732">Signal</keyword>
<dbReference type="InterPro" id="IPR029063">
    <property type="entry name" value="SAM-dependent_MTases_sf"/>
</dbReference>
<evidence type="ECO:0000256" key="3">
    <source>
        <dbReference type="ARBA" id="ARBA00022603"/>
    </source>
</evidence>
<dbReference type="EMBL" id="CAICTM010000394">
    <property type="protein sequence ID" value="CAB9509569.1"/>
    <property type="molecule type" value="Genomic_DNA"/>
</dbReference>
<dbReference type="PANTHER" id="PTHR23417">
    <property type="entry name" value="3-DEOXY-D-MANNO-OCTULOSONIC-ACID TRANSFERASE/TRNA GUANINE-N 7 - -METHYLTRANSFERASE"/>
    <property type="match status" value="1"/>
</dbReference>
<dbReference type="OrthoDB" id="44846at2759"/>
<evidence type="ECO:0000256" key="5">
    <source>
        <dbReference type="ARBA" id="ARBA00022691"/>
    </source>
</evidence>
<evidence type="ECO:0000256" key="2">
    <source>
        <dbReference type="ARBA" id="ARBA00011977"/>
    </source>
</evidence>
<feature type="chain" id="PRO_5040211789" description="tRNA (guanine(46)-N(7))-methyltransferase" evidence="8">
    <location>
        <begin position="18"/>
        <end position="657"/>
    </location>
</feature>
<proteinExistence type="predicted"/>
<dbReference type="InterPro" id="IPR003358">
    <property type="entry name" value="tRNA_(Gua-N-7)_MeTrfase_Trmb"/>
</dbReference>
<evidence type="ECO:0000313" key="9">
    <source>
        <dbReference type="EMBL" id="CAB9509569.1"/>
    </source>
</evidence>
<keyword evidence="6" id="KW-0819">tRNA processing</keyword>
<dbReference type="Proteomes" id="UP001153069">
    <property type="component" value="Unassembled WGS sequence"/>
</dbReference>
<evidence type="ECO:0000256" key="6">
    <source>
        <dbReference type="ARBA" id="ARBA00022694"/>
    </source>
</evidence>
<dbReference type="Gene3D" id="3.40.50.150">
    <property type="entry name" value="Vaccinia Virus protein VP39"/>
    <property type="match status" value="1"/>
</dbReference>
<dbReference type="SUPFAM" id="SSF53335">
    <property type="entry name" value="S-adenosyl-L-methionine-dependent methyltransferases"/>
    <property type="match status" value="1"/>
</dbReference>
<evidence type="ECO:0000256" key="7">
    <source>
        <dbReference type="SAM" id="MobiDB-lite"/>
    </source>
</evidence>
<keyword evidence="5" id="KW-0949">S-adenosyl-L-methionine</keyword>
<feature type="region of interest" description="Disordered" evidence="7">
    <location>
        <begin position="359"/>
        <end position="381"/>
    </location>
</feature>
<evidence type="ECO:0000256" key="4">
    <source>
        <dbReference type="ARBA" id="ARBA00022679"/>
    </source>
</evidence>
<comment type="caution">
    <text evidence="9">The sequence shown here is derived from an EMBL/GenBank/DDBJ whole genome shotgun (WGS) entry which is preliminary data.</text>
</comment>
<evidence type="ECO:0000256" key="1">
    <source>
        <dbReference type="ARBA" id="ARBA00000142"/>
    </source>
</evidence>
<comment type="catalytic activity">
    <reaction evidence="1">
        <text>guanosine(46) in tRNA + S-adenosyl-L-methionine = N(7)-methylguanosine(46) in tRNA + S-adenosyl-L-homocysteine</text>
        <dbReference type="Rhea" id="RHEA:42708"/>
        <dbReference type="Rhea" id="RHEA-COMP:10188"/>
        <dbReference type="Rhea" id="RHEA-COMP:10189"/>
        <dbReference type="ChEBI" id="CHEBI:57856"/>
        <dbReference type="ChEBI" id="CHEBI:59789"/>
        <dbReference type="ChEBI" id="CHEBI:74269"/>
        <dbReference type="ChEBI" id="CHEBI:74480"/>
        <dbReference type="EC" id="2.1.1.33"/>
    </reaction>
</comment>
<evidence type="ECO:0000256" key="8">
    <source>
        <dbReference type="SAM" id="SignalP"/>
    </source>
</evidence>